<sequence length="71" mass="8042">MRFKSKIHGAVKVGKRGQVVIPAKLRKSFAIKPRDRLLVFAQADKKIISLMPEKYFSKLLGKAGDKIYRGL</sequence>
<accession>A0A410P664</accession>
<dbReference type="AlphaFoldDB" id="A0A410P664"/>
<dbReference type="SUPFAM" id="SSF89447">
    <property type="entry name" value="AbrB/MazE/MraZ-like"/>
    <property type="match status" value="1"/>
</dbReference>
<evidence type="ECO:0000256" key="1">
    <source>
        <dbReference type="PROSITE-ProRule" id="PRU01076"/>
    </source>
</evidence>
<dbReference type="InterPro" id="IPR037914">
    <property type="entry name" value="SpoVT-AbrB_sf"/>
</dbReference>
<dbReference type="Proteomes" id="UP000287243">
    <property type="component" value="Chromosome"/>
</dbReference>
<protein>
    <recommendedName>
        <fullName evidence="2">SpoVT-AbrB domain-containing protein</fullName>
    </recommendedName>
</protein>
<dbReference type="RefSeq" id="WP_128700424.1">
    <property type="nucleotide sequence ID" value="NZ_CP019384.1"/>
</dbReference>
<evidence type="ECO:0000259" key="2">
    <source>
        <dbReference type="PROSITE" id="PS51740"/>
    </source>
</evidence>
<dbReference type="PROSITE" id="PS51740">
    <property type="entry name" value="SPOVT_ABRB"/>
    <property type="match status" value="1"/>
</dbReference>
<feature type="domain" description="SpoVT-AbrB" evidence="2">
    <location>
        <begin position="8"/>
        <end position="53"/>
    </location>
</feature>
<dbReference type="Pfam" id="PF04014">
    <property type="entry name" value="MazE_antitoxin"/>
    <property type="match status" value="1"/>
</dbReference>
<dbReference type="GO" id="GO:0003677">
    <property type="term" value="F:DNA binding"/>
    <property type="evidence" value="ECO:0007669"/>
    <property type="project" value="UniProtKB-UniRule"/>
</dbReference>
<dbReference type="InterPro" id="IPR007159">
    <property type="entry name" value="SpoVT-AbrB_dom"/>
</dbReference>
<evidence type="ECO:0000313" key="4">
    <source>
        <dbReference type="Proteomes" id="UP000287243"/>
    </source>
</evidence>
<keyword evidence="4" id="KW-1185">Reference proteome</keyword>
<dbReference type="Gene3D" id="2.10.260.10">
    <property type="match status" value="1"/>
</dbReference>
<proteinExistence type="predicted"/>
<dbReference type="KEGG" id="vai:BU251_07445"/>
<evidence type="ECO:0000313" key="3">
    <source>
        <dbReference type="EMBL" id="QAT17561.1"/>
    </source>
</evidence>
<gene>
    <name evidence="3" type="ORF">BU251_07445</name>
</gene>
<name>A0A410P664_VELA1</name>
<reference evidence="3 4" key="1">
    <citation type="submission" date="2017-01" db="EMBL/GenBank/DDBJ databases">
        <title>First insights into the biology of 'candidatus Vampirococcus archaeovorus'.</title>
        <authorList>
            <person name="Kizina J."/>
            <person name="Jordan S."/>
            <person name="Stueber K."/>
            <person name="Reinhardt R."/>
            <person name="Harder J."/>
        </authorList>
    </citation>
    <scope>NUCLEOTIDE SEQUENCE [LARGE SCALE GENOMIC DNA]</scope>
    <source>
        <strain evidence="3 4">LiM</strain>
    </source>
</reference>
<dbReference type="NCBIfam" id="TIGR01439">
    <property type="entry name" value="lp_hng_hel_AbrB"/>
    <property type="match status" value="1"/>
</dbReference>
<dbReference type="SMART" id="SM00966">
    <property type="entry name" value="SpoVT_AbrB"/>
    <property type="match status" value="1"/>
</dbReference>
<dbReference type="EMBL" id="CP019384">
    <property type="protein sequence ID" value="QAT17561.1"/>
    <property type="molecule type" value="Genomic_DNA"/>
</dbReference>
<organism evidence="3 4">
    <name type="scientific">Velamenicoccus archaeovorus</name>
    <dbReference type="NCBI Taxonomy" id="1930593"/>
    <lineage>
        <taxon>Bacteria</taxon>
        <taxon>Pseudomonadati</taxon>
        <taxon>Candidatus Omnitrophota</taxon>
        <taxon>Candidatus Velamenicoccus</taxon>
    </lineage>
</organism>
<dbReference type="OrthoDB" id="9812495at2"/>
<keyword evidence="1" id="KW-0238">DNA-binding</keyword>